<dbReference type="SUPFAM" id="SSF52540">
    <property type="entry name" value="P-loop containing nucleoside triphosphate hydrolases"/>
    <property type="match status" value="1"/>
</dbReference>
<comment type="caution">
    <text evidence="2">The sequence shown here is derived from an EMBL/GenBank/DDBJ whole genome shotgun (WGS) entry which is preliminary data.</text>
</comment>
<dbReference type="VEuPathDB" id="FungiDB:jhhlp_003985"/>
<reference evidence="2 3" key="1">
    <citation type="journal article" date="2017" name="G3 (Bethesda)">
        <title>First Draft Genome Sequence of the Pathogenic Fungus Lomentospora prolificans (Formerly Scedosporium prolificans).</title>
        <authorList>
            <person name="Luo R."/>
            <person name="Zimin A."/>
            <person name="Workman R."/>
            <person name="Fan Y."/>
            <person name="Pertea G."/>
            <person name="Grossman N."/>
            <person name="Wear M.P."/>
            <person name="Jia B."/>
            <person name="Miller H."/>
            <person name="Casadevall A."/>
            <person name="Timp W."/>
            <person name="Zhang S.X."/>
            <person name="Salzberg S.L."/>
        </authorList>
    </citation>
    <scope>NUCLEOTIDE SEQUENCE [LARGE SCALE GENOMIC DNA]</scope>
    <source>
        <strain evidence="2 3">JHH-5317</strain>
    </source>
</reference>
<evidence type="ECO:0000313" key="2">
    <source>
        <dbReference type="EMBL" id="PKS09371.1"/>
    </source>
</evidence>
<dbReference type="InterPro" id="IPR032704">
    <property type="entry name" value="Cms1"/>
</dbReference>
<dbReference type="AlphaFoldDB" id="A0A2N3NAC7"/>
<accession>A0A2N3NAC7</accession>
<dbReference type="Gene3D" id="3.40.50.300">
    <property type="entry name" value="P-loop containing nucleotide triphosphate hydrolases"/>
    <property type="match status" value="1"/>
</dbReference>
<dbReference type="Proteomes" id="UP000233524">
    <property type="component" value="Unassembled WGS sequence"/>
</dbReference>
<proteinExistence type="predicted"/>
<evidence type="ECO:0008006" key="4">
    <source>
        <dbReference type="Google" id="ProtNLM"/>
    </source>
</evidence>
<dbReference type="OrthoDB" id="1929311at2759"/>
<keyword evidence="3" id="KW-1185">Reference proteome</keyword>
<feature type="compositionally biased region" description="Basic residues" evidence="1">
    <location>
        <begin position="19"/>
        <end position="28"/>
    </location>
</feature>
<evidence type="ECO:0000313" key="3">
    <source>
        <dbReference type="Proteomes" id="UP000233524"/>
    </source>
</evidence>
<dbReference type="EMBL" id="NLAX01000010">
    <property type="protein sequence ID" value="PKS09371.1"/>
    <property type="molecule type" value="Genomic_DNA"/>
</dbReference>
<dbReference type="GO" id="GO:0005634">
    <property type="term" value="C:nucleus"/>
    <property type="evidence" value="ECO:0007669"/>
    <property type="project" value="TreeGrafter"/>
</dbReference>
<dbReference type="PANTHER" id="PTHR24030:SF0">
    <property type="entry name" value="PROTEIN CMSS1"/>
    <property type="match status" value="1"/>
</dbReference>
<organism evidence="2 3">
    <name type="scientific">Lomentospora prolificans</name>
    <dbReference type="NCBI Taxonomy" id="41688"/>
    <lineage>
        <taxon>Eukaryota</taxon>
        <taxon>Fungi</taxon>
        <taxon>Dikarya</taxon>
        <taxon>Ascomycota</taxon>
        <taxon>Pezizomycotina</taxon>
        <taxon>Sordariomycetes</taxon>
        <taxon>Hypocreomycetidae</taxon>
        <taxon>Microascales</taxon>
        <taxon>Microascaceae</taxon>
        <taxon>Lomentospora</taxon>
    </lineage>
</organism>
<dbReference type="GO" id="GO:0030686">
    <property type="term" value="C:90S preribosome"/>
    <property type="evidence" value="ECO:0007669"/>
    <property type="project" value="TreeGrafter"/>
</dbReference>
<name>A0A2N3NAC7_9PEZI</name>
<dbReference type="STRING" id="41688.A0A2N3NAC7"/>
<dbReference type="InParanoid" id="A0A2N3NAC7"/>
<dbReference type="Pfam" id="PF14617">
    <property type="entry name" value="CMS1"/>
    <property type="match status" value="1"/>
</dbReference>
<dbReference type="PANTHER" id="PTHR24030">
    <property type="entry name" value="PROTEIN CMSS1"/>
    <property type="match status" value="1"/>
</dbReference>
<sequence>MSESRPNKRPAADVDSGASKKKRRRKAKNNAEDDELIDLELGVNGAIAKMDSQLLADHLAQRTSRFGTDLSPVELSDLSISAVYIKDTTSWKEQRTTERLPEFLEKFTEDPASLGKAPKPHGAPHTLIVTGGGLRAANVVRRAVRKFQSKDNTVAKLFAKHMKVEEQVSFLGKSRTGIGVGTPARLSDLIENGALSLSHLRRVVVDASHVDQKKRGVMDMKDTMIPLARLLTKQALKDRYAAVREPVDLLFY</sequence>
<dbReference type="InterPro" id="IPR027417">
    <property type="entry name" value="P-loop_NTPase"/>
</dbReference>
<evidence type="ECO:0000256" key="1">
    <source>
        <dbReference type="SAM" id="MobiDB-lite"/>
    </source>
</evidence>
<protein>
    <recommendedName>
        <fullName evidence="4">Protein CMS1</fullName>
    </recommendedName>
</protein>
<gene>
    <name evidence="2" type="ORF">jhhlp_003985</name>
</gene>
<feature type="region of interest" description="Disordered" evidence="1">
    <location>
        <begin position="1"/>
        <end position="33"/>
    </location>
</feature>